<feature type="compositionally biased region" description="Polar residues" evidence="1">
    <location>
        <begin position="159"/>
        <end position="172"/>
    </location>
</feature>
<dbReference type="STRING" id="102285.A0A0R3TZF7"/>
<reference evidence="2" key="1">
    <citation type="submission" date="2017-02" db="UniProtKB">
        <authorList>
            <consortium name="WormBaseParasite"/>
        </authorList>
    </citation>
    <scope>IDENTIFICATION</scope>
</reference>
<feature type="region of interest" description="Disordered" evidence="1">
    <location>
        <begin position="219"/>
        <end position="245"/>
    </location>
</feature>
<feature type="compositionally biased region" description="Acidic residues" evidence="1">
    <location>
        <begin position="231"/>
        <end position="241"/>
    </location>
</feature>
<accession>A0A0R3TZF7</accession>
<feature type="compositionally biased region" description="Basic residues" evidence="1">
    <location>
        <begin position="286"/>
        <end position="296"/>
    </location>
</feature>
<feature type="compositionally biased region" description="Basic residues" evidence="1">
    <location>
        <begin position="674"/>
        <end position="690"/>
    </location>
</feature>
<name>A0A0R3TZF7_RODNA</name>
<feature type="region of interest" description="Disordered" evidence="1">
    <location>
        <begin position="277"/>
        <end position="312"/>
    </location>
</feature>
<dbReference type="WBParaSite" id="HNAJ_0001325601-mRNA-1">
    <property type="protein sequence ID" value="HNAJ_0001325601-mRNA-1"/>
    <property type="gene ID" value="HNAJ_0001325601"/>
</dbReference>
<sequence>LDAKEVEKLHDFEEECVEDYCREKKIEESKQAEVHLGNISSGIAAMEYRLKEVHLRQQQLRGDIHTIHDEVLAGREEVISKLYENRTGSQRDLLPGGAVDLALLGSVVWLLRNSIDRENVPVTEDNYFDDRSNSGVQRRRHHLGDNDVTSVRAHCRRQACQQNRPKFSSKLSSHTEEDDIDGNEMREIQGTDSEVRDYSTERMFNRGATRQARRLRHEKFRQQRRNAMGLDDGDSDDDLEMPPESAHTANDWLRLLAERILEQRNLAKFRPIDLESLGRQQQQRSSQRHGLIRHRSSLSQSPSLSAQTSSVPYSRPFDGIHISPSTPNSVGIRHSHRGIPTIPHIAANREYTTILDDIDISQLLQPDSPTTSPMGSRTDLQQIPAITVSGPATAKHGKRRRGTRFAIPSFGADQQPGFELGVPETKRNRHRHHKHRERRSPSVPTFAPPRAENESPIASTSLDHLVPDAPAMSHQLCRSSFSNAHPPSLRSSQNFLDDEGMMSARDVSDENIFAVEKEDNQLADEDSNTPKDPLHLAEAAEWNELEGVVIRRLRQLSVAMEEEAPFVAVPPQDESEYCDDGATTIPHIADAQTSAKNNSGTSDDVWNAAATALEEATTHGVEVVDPDLDLDYIPSEVPMVVDSLHPVKPTSPTASTAHGDGHGFNGEESGGTSNRRHHSHRFHPSHHPHI</sequence>
<feature type="region of interest" description="Disordered" evidence="1">
    <location>
        <begin position="157"/>
        <end position="201"/>
    </location>
</feature>
<feature type="region of interest" description="Disordered" evidence="1">
    <location>
        <begin position="645"/>
        <end position="690"/>
    </location>
</feature>
<dbReference type="AlphaFoldDB" id="A0A0R3TZF7"/>
<feature type="compositionally biased region" description="Basic residues" evidence="1">
    <location>
        <begin position="427"/>
        <end position="438"/>
    </location>
</feature>
<feature type="compositionally biased region" description="Basic and acidic residues" evidence="1">
    <location>
        <begin position="183"/>
        <end position="201"/>
    </location>
</feature>
<evidence type="ECO:0000256" key="1">
    <source>
        <dbReference type="SAM" id="MobiDB-lite"/>
    </source>
</evidence>
<feature type="compositionally biased region" description="Low complexity" evidence="1">
    <location>
        <begin position="297"/>
        <end position="310"/>
    </location>
</feature>
<protein>
    <submittedName>
        <fullName evidence="2">Protein kinase domain-containing protein</fullName>
    </submittedName>
</protein>
<evidence type="ECO:0000313" key="2">
    <source>
        <dbReference type="WBParaSite" id="HNAJ_0001325601-mRNA-1"/>
    </source>
</evidence>
<organism evidence="2">
    <name type="scientific">Rodentolepis nana</name>
    <name type="common">Dwarf tapeworm</name>
    <name type="synonym">Hymenolepis nana</name>
    <dbReference type="NCBI Taxonomy" id="102285"/>
    <lineage>
        <taxon>Eukaryota</taxon>
        <taxon>Metazoa</taxon>
        <taxon>Spiralia</taxon>
        <taxon>Lophotrochozoa</taxon>
        <taxon>Platyhelminthes</taxon>
        <taxon>Cestoda</taxon>
        <taxon>Eucestoda</taxon>
        <taxon>Cyclophyllidea</taxon>
        <taxon>Hymenolepididae</taxon>
        <taxon>Rodentolepis</taxon>
    </lineage>
</organism>
<proteinExistence type="predicted"/>
<feature type="region of interest" description="Disordered" evidence="1">
    <location>
        <begin position="426"/>
        <end position="453"/>
    </location>
</feature>